<comment type="caution">
    <text evidence="10">The sequence shown here is derived from an EMBL/GenBank/DDBJ whole genome shotgun (WGS) entry which is preliminary data.</text>
</comment>
<protein>
    <recommendedName>
        <fullName evidence="5">Alanine racemase</fullName>
        <ecNumber evidence="5">5.1.1.1</ecNumber>
    </recommendedName>
</protein>
<feature type="region of interest" description="Disordered" evidence="8">
    <location>
        <begin position="366"/>
        <end position="386"/>
    </location>
</feature>
<dbReference type="Gene3D" id="3.20.20.10">
    <property type="entry name" value="Alanine racemase"/>
    <property type="match status" value="1"/>
</dbReference>
<sequence>MSRPLRAEIDLEALAHNYRYAKSLSHGRTLAVIKADAYGHGLLRVAQCLCGGDGFAVATIEEAVALREAGLRNRILVLEGVFDREGMCEAAWRRLDLVVHSGYQLELLKALPETRPLSIWLKVDTGMGRLGFDGADAPGIYADLAALSAVRECVLITHLACADEADSPHNHLQLQRFDATARAIETQRTVRSLPFAQSIANSAALIGLPDARRQWDRAGVMLYGINPHMGSGQDHNLKSAMTLRSRLIAVRSARAGESVGYGCDYRFYHDGRFGIVACGYGDGYPRHAPSGTPVLVCGRRAQLIGRVSMDMLAVDLSAIPEARVGTEVELWGGALPVAEIAASAGSIAYELLTGVTQRVPRVYGNGTRLESGGGADRAAGPDSPAP</sequence>
<feature type="active site" description="Proton acceptor; specific for D-alanine" evidence="5">
    <location>
        <position position="34"/>
    </location>
</feature>
<dbReference type="InterPro" id="IPR000821">
    <property type="entry name" value="Ala_racemase"/>
</dbReference>
<reference evidence="10" key="1">
    <citation type="submission" date="2022-11" db="EMBL/GenBank/DDBJ databases">
        <title>Chitin-degrading and fungicidal potential of chitinolytic bacterial strains from marine environment of the Pacific Ocean regions.</title>
        <authorList>
            <person name="Pentekhina I."/>
            <person name="Nedashkovskaya O."/>
            <person name="Seitkalieva A."/>
            <person name="Podvolotskaya A."/>
            <person name="Tekutyeva L."/>
            <person name="Balabanova L."/>
        </authorList>
    </citation>
    <scope>NUCLEOTIDE SEQUENCE</scope>
    <source>
        <strain evidence="10">KMM 6838</strain>
    </source>
</reference>
<evidence type="ECO:0000256" key="5">
    <source>
        <dbReference type="HAMAP-Rule" id="MF_01201"/>
    </source>
</evidence>
<dbReference type="Gene3D" id="2.40.37.10">
    <property type="entry name" value="Lyase, Ornithine Decarboxylase, Chain A, domain 1"/>
    <property type="match status" value="1"/>
</dbReference>
<dbReference type="GO" id="GO:0030170">
    <property type="term" value="F:pyridoxal phosphate binding"/>
    <property type="evidence" value="ECO:0007669"/>
    <property type="project" value="UniProtKB-UniRule"/>
</dbReference>
<dbReference type="PANTHER" id="PTHR30511:SF0">
    <property type="entry name" value="ALANINE RACEMASE, CATABOLIC-RELATED"/>
    <property type="match status" value="1"/>
</dbReference>
<comment type="function">
    <text evidence="5">Catalyzes the interconversion of L-alanine and D-alanine. May also act on other amino acids.</text>
</comment>
<dbReference type="InterPro" id="IPR029066">
    <property type="entry name" value="PLP-binding_barrel"/>
</dbReference>
<dbReference type="FunFam" id="3.20.20.10:FF:000002">
    <property type="entry name" value="Alanine racemase"/>
    <property type="match status" value="1"/>
</dbReference>
<feature type="binding site" evidence="5 7">
    <location>
        <position position="129"/>
    </location>
    <ligand>
        <name>substrate</name>
    </ligand>
</feature>
<feature type="modified residue" description="N6-(pyridoxal phosphate)lysine" evidence="5 6">
    <location>
        <position position="34"/>
    </location>
</feature>
<dbReference type="InterPro" id="IPR009006">
    <property type="entry name" value="Ala_racemase/Decarboxylase_C"/>
</dbReference>
<dbReference type="AlphaFoldDB" id="A0AB35HXH7"/>
<evidence type="ECO:0000313" key="10">
    <source>
        <dbReference type="EMBL" id="MCX2802287.1"/>
    </source>
</evidence>
<evidence type="ECO:0000313" key="11">
    <source>
        <dbReference type="Proteomes" id="UP001209730"/>
    </source>
</evidence>
<dbReference type="RefSeq" id="WP_265965072.1">
    <property type="nucleotide sequence ID" value="NZ_JAPHQA010000010.1"/>
</dbReference>
<dbReference type="HAMAP" id="MF_01201">
    <property type="entry name" value="Ala_racemase"/>
    <property type="match status" value="1"/>
</dbReference>
<name>A0AB35HXH7_MICTH</name>
<feature type="binding site" evidence="5 7">
    <location>
        <position position="309"/>
    </location>
    <ligand>
        <name>substrate</name>
    </ligand>
</feature>
<dbReference type="GO" id="GO:0005829">
    <property type="term" value="C:cytosol"/>
    <property type="evidence" value="ECO:0007669"/>
    <property type="project" value="TreeGrafter"/>
</dbReference>
<evidence type="ECO:0000256" key="6">
    <source>
        <dbReference type="PIRSR" id="PIRSR600821-50"/>
    </source>
</evidence>
<organism evidence="10 11">
    <name type="scientific">Microbulbifer thermotolerans</name>
    <dbReference type="NCBI Taxonomy" id="252514"/>
    <lineage>
        <taxon>Bacteria</taxon>
        <taxon>Pseudomonadati</taxon>
        <taxon>Pseudomonadota</taxon>
        <taxon>Gammaproteobacteria</taxon>
        <taxon>Cellvibrionales</taxon>
        <taxon>Microbulbiferaceae</taxon>
        <taxon>Microbulbifer</taxon>
    </lineage>
</organism>
<dbReference type="GO" id="GO:0008784">
    <property type="term" value="F:alanine racemase activity"/>
    <property type="evidence" value="ECO:0007669"/>
    <property type="project" value="UniProtKB-UniRule"/>
</dbReference>
<dbReference type="InterPro" id="IPR020622">
    <property type="entry name" value="Ala_racemase_pyridoxalP-BS"/>
</dbReference>
<dbReference type="InterPro" id="IPR011079">
    <property type="entry name" value="Ala_racemase_C"/>
</dbReference>
<gene>
    <name evidence="10" type="primary">alr</name>
    <name evidence="10" type="ORF">OQJ68_10875</name>
</gene>
<dbReference type="GO" id="GO:0030632">
    <property type="term" value="P:D-alanine biosynthetic process"/>
    <property type="evidence" value="ECO:0007669"/>
    <property type="project" value="UniProtKB-UniRule"/>
</dbReference>
<dbReference type="Proteomes" id="UP001209730">
    <property type="component" value="Unassembled WGS sequence"/>
</dbReference>
<dbReference type="EC" id="5.1.1.1" evidence="5"/>
<dbReference type="PRINTS" id="PR00992">
    <property type="entry name" value="ALARACEMASE"/>
</dbReference>
<comment type="catalytic activity">
    <reaction evidence="1 5">
        <text>L-alanine = D-alanine</text>
        <dbReference type="Rhea" id="RHEA:20249"/>
        <dbReference type="ChEBI" id="CHEBI:57416"/>
        <dbReference type="ChEBI" id="CHEBI:57972"/>
        <dbReference type="EC" id="5.1.1.1"/>
    </reaction>
</comment>
<accession>A0AB35HXH7</accession>
<evidence type="ECO:0000256" key="1">
    <source>
        <dbReference type="ARBA" id="ARBA00000316"/>
    </source>
</evidence>
<dbReference type="CDD" id="cd06827">
    <property type="entry name" value="PLPDE_III_AR_proteobact"/>
    <property type="match status" value="1"/>
</dbReference>
<evidence type="ECO:0000256" key="7">
    <source>
        <dbReference type="PIRSR" id="PIRSR600821-52"/>
    </source>
</evidence>
<evidence type="ECO:0000256" key="4">
    <source>
        <dbReference type="ARBA" id="ARBA00023235"/>
    </source>
</evidence>
<keyword evidence="4 5" id="KW-0413">Isomerase</keyword>
<evidence type="ECO:0000256" key="8">
    <source>
        <dbReference type="SAM" id="MobiDB-lite"/>
    </source>
</evidence>
<dbReference type="SUPFAM" id="SSF51419">
    <property type="entry name" value="PLP-binding barrel"/>
    <property type="match status" value="1"/>
</dbReference>
<comment type="similarity">
    <text evidence="5">Belongs to the alanine racemase family.</text>
</comment>
<comment type="cofactor">
    <cofactor evidence="2 5 6">
        <name>pyridoxal 5'-phosphate</name>
        <dbReference type="ChEBI" id="CHEBI:597326"/>
    </cofactor>
</comment>
<feature type="domain" description="Alanine racemase C-terminal" evidence="9">
    <location>
        <begin position="240"/>
        <end position="364"/>
    </location>
</feature>
<comment type="pathway">
    <text evidence="5">Amino-acid biosynthesis; D-alanine biosynthesis; D-alanine from L-alanine: step 1/1.</text>
</comment>
<feature type="active site" description="Proton acceptor; specific for L-alanine" evidence="5">
    <location>
        <position position="261"/>
    </location>
</feature>
<dbReference type="SUPFAM" id="SSF50621">
    <property type="entry name" value="Alanine racemase C-terminal domain-like"/>
    <property type="match status" value="1"/>
</dbReference>
<dbReference type="PANTHER" id="PTHR30511">
    <property type="entry name" value="ALANINE RACEMASE"/>
    <property type="match status" value="1"/>
</dbReference>
<dbReference type="InterPro" id="IPR001608">
    <property type="entry name" value="Ala_racemase_N"/>
</dbReference>
<evidence type="ECO:0000256" key="3">
    <source>
        <dbReference type="ARBA" id="ARBA00022898"/>
    </source>
</evidence>
<proteinExistence type="inferred from homology"/>
<keyword evidence="3 5" id="KW-0663">Pyridoxal phosphate</keyword>
<dbReference type="EMBL" id="JAPHQB010000016">
    <property type="protein sequence ID" value="MCX2802287.1"/>
    <property type="molecule type" value="Genomic_DNA"/>
</dbReference>
<dbReference type="Pfam" id="PF00842">
    <property type="entry name" value="Ala_racemase_C"/>
    <property type="match status" value="1"/>
</dbReference>
<dbReference type="Pfam" id="PF01168">
    <property type="entry name" value="Ala_racemase_N"/>
    <property type="match status" value="1"/>
</dbReference>
<dbReference type="SMART" id="SM01005">
    <property type="entry name" value="Ala_racemase_C"/>
    <property type="match status" value="1"/>
</dbReference>
<dbReference type="PROSITE" id="PS00395">
    <property type="entry name" value="ALANINE_RACEMASE"/>
    <property type="match status" value="1"/>
</dbReference>
<evidence type="ECO:0000256" key="2">
    <source>
        <dbReference type="ARBA" id="ARBA00001933"/>
    </source>
</evidence>
<dbReference type="NCBIfam" id="TIGR00492">
    <property type="entry name" value="alr"/>
    <property type="match status" value="1"/>
</dbReference>
<evidence type="ECO:0000259" key="9">
    <source>
        <dbReference type="SMART" id="SM01005"/>
    </source>
</evidence>